<keyword evidence="5 13" id="KW-0378">Hydrolase</keyword>
<dbReference type="CDD" id="cd15798">
    <property type="entry name" value="PMEI-like_3"/>
    <property type="match status" value="1"/>
</dbReference>
<dbReference type="InterPro" id="IPR012334">
    <property type="entry name" value="Pectin_lyas_fold"/>
</dbReference>
<evidence type="ECO:0000256" key="13">
    <source>
        <dbReference type="RuleBase" id="RU000589"/>
    </source>
</evidence>
<gene>
    <name evidence="16" type="ORF">ILEXP_LOCUS22995</name>
</gene>
<comment type="caution">
    <text evidence="16">The sequence shown here is derived from an EMBL/GenBank/DDBJ whole genome shotgun (WGS) entry which is preliminary data.</text>
</comment>
<dbReference type="Pfam" id="PF01095">
    <property type="entry name" value="Pectinesterase"/>
    <property type="match status" value="1"/>
</dbReference>
<comment type="function">
    <text evidence="11">Acts in the modification of cell walls via demethylesterification of cell wall pectin.</text>
</comment>
<comment type="catalytic activity">
    <reaction evidence="10 13">
        <text>[(1-&gt;4)-alpha-D-galacturonosyl methyl ester](n) + n H2O = [(1-&gt;4)-alpha-D-galacturonosyl](n) + n methanol + n H(+)</text>
        <dbReference type="Rhea" id="RHEA:22380"/>
        <dbReference type="Rhea" id="RHEA-COMP:14570"/>
        <dbReference type="Rhea" id="RHEA-COMP:14573"/>
        <dbReference type="ChEBI" id="CHEBI:15377"/>
        <dbReference type="ChEBI" id="CHEBI:15378"/>
        <dbReference type="ChEBI" id="CHEBI:17790"/>
        <dbReference type="ChEBI" id="CHEBI:140522"/>
        <dbReference type="ChEBI" id="CHEBI:140523"/>
        <dbReference type="EC" id="3.1.1.11"/>
    </reaction>
</comment>
<dbReference type="AlphaFoldDB" id="A0ABC8SJA1"/>
<evidence type="ECO:0000256" key="1">
    <source>
        <dbReference type="ARBA" id="ARBA00005184"/>
    </source>
</evidence>
<evidence type="ECO:0000256" key="8">
    <source>
        <dbReference type="ARBA" id="ARBA00023180"/>
    </source>
</evidence>
<dbReference type="InterPro" id="IPR033131">
    <property type="entry name" value="Pectinesterase_Asp_AS"/>
</dbReference>
<dbReference type="PROSITE" id="PS00503">
    <property type="entry name" value="PECTINESTERASE_2"/>
    <property type="match status" value="1"/>
</dbReference>
<dbReference type="InterPro" id="IPR035513">
    <property type="entry name" value="Invertase/methylesterase_inhib"/>
</dbReference>
<dbReference type="FunFam" id="1.20.140.40:FF:000001">
    <property type="entry name" value="Pectinesterase"/>
    <property type="match status" value="1"/>
</dbReference>
<dbReference type="EMBL" id="CAUOFW020002558">
    <property type="protein sequence ID" value="CAK9154647.1"/>
    <property type="molecule type" value="Genomic_DNA"/>
</dbReference>
<evidence type="ECO:0000256" key="11">
    <source>
        <dbReference type="ARBA" id="ARBA00057335"/>
    </source>
</evidence>
<dbReference type="GO" id="GO:0042545">
    <property type="term" value="P:cell wall modification"/>
    <property type="evidence" value="ECO:0007669"/>
    <property type="project" value="UniProtKB-UniRule"/>
</dbReference>
<feature type="chain" id="PRO_5044531205" description="Pectinesterase" evidence="13">
    <location>
        <begin position="26"/>
        <end position="658"/>
    </location>
</feature>
<evidence type="ECO:0000256" key="9">
    <source>
        <dbReference type="ARBA" id="ARBA00023316"/>
    </source>
</evidence>
<keyword evidence="17" id="KW-1185">Reference proteome</keyword>
<comment type="similarity">
    <text evidence="3">In the C-terminal section; belongs to the pectinesterase family.</text>
</comment>
<evidence type="ECO:0000256" key="14">
    <source>
        <dbReference type="SAM" id="MobiDB-lite"/>
    </source>
</evidence>
<feature type="active site" evidence="12">
    <location>
        <position position="406"/>
    </location>
</feature>
<dbReference type="SUPFAM" id="SSF101148">
    <property type="entry name" value="Plant invertase/pectin methylesterase inhibitor"/>
    <property type="match status" value="1"/>
</dbReference>
<dbReference type="Pfam" id="PF04043">
    <property type="entry name" value="PMEI"/>
    <property type="match status" value="1"/>
</dbReference>
<dbReference type="PANTHER" id="PTHR31707">
    <property type="entry name" value="PECTINESTERASE"/>
    <property type="match status" value="1"/>
</dbReference>
<keyword evidence="9" id="KW-0961">Cell wall biogenesis/degradation</keyword>
<dbReference type="NCBIfam" id="TIGR01614">
    <property type="entry name" value="PME_inhib"/>
    <property type="match status" value="1"/>
</dbReference>
<keyword evidence="13" id="KW-0732">Signal</keyword>
<evidence type="ECO:0000313" key="17">
    <source>
        <dbReference type="Proteomes" id="UP001642360"/>
    </source>
</evidence>
<dbReference type="InterPro" id="IPR006501">
    <property type="entry name" value="Pectinesterase_inhib_dom"/>
</dbReference>
<keyword evidence="7" id="KW-1015">Disulfide bond</keyword>
<evidence type="ECO:0000256" key="6">
    <source>
        <dbReference type="ARBA" id="ARBA00023085"/>
    </source>
</evidence>
<dbReference type="Gene3D" id="1.20.140.40">
    <property type="entry name" value="Invertase/pectin methylesterase inhibitor family protein"/>
    <property type="match status" value="1"/>
</dbReference>
<evidence type="ECO:0000256" key="4">
    <source>
        <dbReference type="ARBA" id="ARBA00013229"/>
    </source>
</evidence>
<evidence type="ECO:0000259" key="15">
    <source>
        <dbReference type="SMART" id="SM00856"/>
    </source>
</evidence>
<feature type="signal peptide" evidence="13">
    <location>
        <begin position="1"/>
        <end position="25"/>
    </location>
</feature>
<evidence type="ECO:0000256" key="2">
    <source>
        <dbReference type="ARBA" id="ARBA00006027"/>
    </source>
</evidence>
<evidence type="ECO:0000256" key="10">
    <source>
        <dbReference type="ARBA" id="ARBA00047928"/>
    </source>
</evidence>
<sequence length="658" mass="72894">MADKKTSKLALIGISSLLLVAMVVAVTVGIVENYGDKTGNYNHHDVSAPMKAIKSICQSTDYQETCVSSLSSAAGNTTDPKVLVKAAFDVATMKIKEAAEKSIVLQKLEKDPRAKEALETCQELASVAVNDLKKSFDKLGDFDVSKFDEVLADIKIWSSGAITYQETCLDGFEDTQGDAGEKMKEALKSSMQLTSNALAIVTEISSVLATMDIPMFQNRRLLSEDISVMGHGDEFPNWLDAIRRRILHAKPNQIKPDLIVAKDGSGKYKTINEALKDIPENGNKTFVLYIKEGVYEEKVQFNSSMTYLMVVGDGPTKTRITGKLNFVDGVATYHTATVAVLGDYFIAKDIGFENSAGPEKHQAVALRAAADKSIFYNCHFDGYQDTLYTHTYRQFYRNCVISGTIDFIFGDSAAIFQNCTMLVRKPLDDQQCIVTAQGRKEKRQPTGLVLQNCTITADPSLYPVKDVVKSYLGRPWKEYSRTIIMESYIDDLIDPQGWLPWEGSYALETLFYTEFNNRGPASSKLQRVQWPGIKELTSARIQRFTASQFIEGKTWIPSTDVPYIPGLIFPPPKENATVKYSPEESDEQNLTHKKDKKSYKSSPDLQQTPVTIEAPAPAPSAGFAFPPESDIAAPTSSPTAPTMSESSFSFEMFFKGFF</sequence>
<dbReference type="Proteomes" id="UP001642360">
    <property type="component" value="Unassembled WGS sequence"/>
</dbReference>
<comment type="similarity">
    <text evidence="2">In the N-terminal section; belongs to the PMEI family.</text>
</comment>
<evidence type="ECO:0000313" key="16">
    <source>
        <dbReference type="EMBL" id="CAK9154647.1"/>
    </source>
</evidence>
<accession>A0ABC8SJA1</accession>
<dbReference type="FunFam" id="2.160.20.10:FF:000001">
    <property type="entry name" value="Pectinesterase"/>
    <property type="match status" value="1"/>
</dbReference>
<evidence type="ECO:0000256" key="5">
    <source>
        <dbReference type="ARBA" id="ARBA00022801"/>
    </source>
</evidence>
<dbReference type="InterPro" id="IPR000070">
    <property type="entry name" value="Pectinesterase_cat"/>
</dbReference>
<feature type="region of interest" description="Disordered" evidence="14">
    <location>
        <begin position="575"/>
        <end position="644"/>
    </location>
</feature>
<feature type="compositionally biased region" description="Low complexity" evidence="14">
    <location>
        <begin position="613"/>
        <end position="629"/>
    </location>
</feature>
<organism evidence="16 17">
    <name type="scientific">Ilex paraguariensis</name>
    <name type="common">yerba mate</name>
    <dbReference type="NCBI Taxonomy" id="185542"/>
    <lineage>
        <taxon>Eukaryota</taxon>
        <taxon>Viridiplantae</taxon>
        <taxon>Streptophyta</taxon>
        <taxon>Embryophyta</taxon>
        <taxon>Tracheophyta</taxon>
        <taxon>Spermatophyta</taxon>
        <taxon>Magnoliopsida</taxon>
        <taxon>eudicotyledons</taxon>
        <taxon>Gunneridae</taxon>
        <taxon>Pentapetalae</taxon>
        <taxon>asterids</taxon>
        <taxon>campanulids</taxon>
        <taxon>Aquifoliales</taxon>
        <taxon>Aquifoliaceae</taxon>
        <taxon>Ilex</taxon>
    </lineage>
</organism>
<proteinExistence type="inferred from homology"/>
<keyword evidence="8" id="KW-0325">Glycoprotein</keyword>
<name>A0ABC8SJA1_9AQUA</name>
<dbReference type="EC" id="3.1.1.11" evidence="4 13"/>
<dbReference type="GO" id="GO:0030599">
    <property type="term" value="F:pectinesterase activity"/>
    <property type="evidence" value="ECO:0007669"/>
    <property type="project" value="UniProtKB-UniRule"/>
</dbReference>
<reference evidence="16 17" key="1">
    <citation type="submission" date="2024-02" db="EMBL/GenBank/DDBJ databases">
        <authorList>
            <person name="Vignale AGUSTIN F."/>
            <person name="Sosa J E."/>
            <person name="Modenutti C."/>
        </authorList>
    </citation>
    <scope>NUCLEOTIDE SEQUENCE [LARGE SCALE GENOMIC DNA]</scope>
</reference>
<protein>
    <recommendedName>
        <fullName evidence="4 13">Pectinesterase</fullName>
        <ecNumber evidence="4 13">3.1.1.11</ecNumber>
    </recommendedName>
</protein>
<dbReference type="InterPro" id="IPR011050">
    <property type="entry name" value="Pectin_lyase_fold/virulence"/>
</dbReference>
<dbReference type="SMART" id="SM00856">
    <property type="entry name" value="PMEI"/>
    <property type="match status" value="1"/>
</dbReference>
<feature type="domain" description="Pectinesterase inhibitor" evidence="15">
    <location>
        <begin position="48"/>
        <end position="200"/>
    </location>
</feature>
<evidence type="ECO:0000256" key="12">
    <source>
        <dbReference type="PROSITE-ProRule" id="PRU10040"/>
    </source>
</evidence>
<dbReference type="SUPFAM" id="SSF51126">
    <property type="entry name" value="Pectin lyase-like"/>
    <property type="match status" value="1"/>
</dbReference>
<evidence type="ECO:0000256" key="3">
    <source>
        <dbReference type="ARBA" id="ARBA00007786"/>
    </source>
</evidence>
<keyword evidence="6 13" id="KW-0063">Aspartyl esterase</keyword>
<evidence type="ECO:0000256" key="7">
    <source>
        <dbReference type="ARBA" id="ARBA00023157"/>
    </source>
</evidence>
<comment type="pathway">
    <text evidence="1 13">Glycan metabolism; pectin degradation; 2-dehydro-3-deoxy-D-gluconate from pectin: step 1/5.</text>
</comment>
<dbReference type="Gene3D" id="2.160.20.10">
    <property type="entry name" value="Single-stranded right-handed beta-helix, Pectin lyase-like"/>
    <property type="match status" value="1"/>
</dbReference>
<dbReference type="GO" id="GO:0045490">
    <property type="term" value="P:pectin catabolic process"/>
    <property type="evidence" value="ECO:0007669"/>
    <property type="project" value="UniProtKB-UniRule"/>
</dbReference>